<dbReference type="VEuPathDB" id="FungiDB:SPSK_01928"/>
<proteinExistence type="predicted"/>
<dbReference type="Proteomes" id="UP000033710">
    <property type="component" value="Unassembled WGS sequence"/>
</dbReference>
<reference evidence="1 2" key="2">
    <citation type="journal article" date="2015" name="Eukaryot. Cell">
        <title>Asexual propagation of a virulent clone complex in a human and feline outbreak of sporotrichosis.</title>
        <authorList>
            <person name="Teixeira Mde M."/>
            <person name="Rodrigues A.M."/>
            <person name="Tsui C.K."/>
            <person name="de Almeida L.G."/>
            <person name="Van Diepeningen A.D."/>
            <person name="van den Ende B.G."/>
            <person name="Fernandes G.F."/>
            <person name="Kano R."/>
            <person name="Hamelin R.C."/>
            <person name="Lopes-Bezerra L.M."/>
            <person name="Vasconcelos A.T."/>
            <person name="de Hoog S."/>
            <person name="de Camargo Z.P."/>
            <person name="Felipe M.S."/>
        </authorList>
    </citation>
    <scope>NUCLEOTIDE SEQUENCE [LARGE SCALE GENOMIC DNA]</scope>
    <source>
        <strain evidence="1 2">1099-18</strain>
    </source>
</reference>
<dbReference type="EMBL" id="AXCR01000005">
    <property type="protein sequence ID" value="KJR87350.1"/>
    <property type="molecule type" value="Genomic_DNA"/>
</dbReference>
<evidence type="ECO:0000313" key="1">
    <source>
        <dbReference type="EMBL" id="KJR87350.1"/>
    </source>
</evidence>
<dbReference type="RefSeq" id="XP_016590026.1">
    <property type="nucleotide sequence ID" value="XM_016728826.1"/>
</dbReference>
<dbReference type="KEGG" id="ssck:SPSK_01928"/>
<accession>A0A0F2MER8</accession>
<protein>
    <submittedName>
        <fullName evidence="1">Uncharacterized protein</fullName>
    </submittedName>
</protein>
<name>A0A0F2MER8_SPOSC</name>
<dbReference type="OrthoDB" id="4777826at2759"/>
<dbReference type="AlphaFoldDB" id="A0A0F2MER8"/>
<reference evidence="1 2" key="1">
    <citation type="journal article" date="2014" name="BMC Genomics">
        <title>Comparative genomics of the major fungal agents of human and animal Sporotrichosis: Sporothrix schenckii and Sporothrix brasiliensis.</title>
        <authorList>
            <person name="Teixeira M.M."/>
            <person name="de Almeida L.G."/>
            <person name="Kubitschek-Barreira P."/>
            <person name="Alves F.L."/>
            <person name="Kioshima E.S."/>
            <person name="Abadio A.K."/>
            <person name="Fernandes L."/>
            <person name="Derengowski L.S."/>
            <person name="Ferreira K.S."/>
            <person name="Souza R.C."/>
            <person name="Ruiz J.C."/>
            <person name="de Andrade N.C."/>
            <person name="Paes H.C."/>
            <person name="Nicola A.M."/>
            <person name="Albuquerque P."/>
            <person name="Gerber A.L."/>
            <person name="Martins V.P."/>
            <person name="Peconick L.D."/>
            <person name="Neto A.V."/>
            <person name="Chaucanez C.B."/>
            <person name="Silva P.A."/>
            <person name="Cunha O.L."/>
            <person name="de Oliveira F.F."/>
            <person name="dos Santos T.C."/>
            <person name="Barros A.L."/>
            <person name="Soares M.A."/>
            <person name="de Oliveira L.M."/>
            <person name="Marini M.M."/>
            <person name="Villalobos-Duno H."/>
            <person name="Cunha M.M."/>
            <person name="de Hoog S."/>
            <person name="da Silveira J.F."/>
            <person name="Henrissat B."/>
            <person name="Nino-Vega G.A."/>
            <person name="Cisalpino P.S."/>
            <person name="Mora-Montes H.M."/>
            <person name="Almeida S.R."/>
            <person name="Stajich J.E."/>
            <person name="Lopes-Bezerra L.M."/>
            <person name="Vasconcelos A.T."/>
            <person name="Felipe M.S."/>
        </authorList>
    </citation>
    <scope>NUCLEOTIDE SEQUENCE [LARGE SCALE GENOMIC DNA]</scope>
    <source>
        <strain evidence="1 2">1099-18</strain>
    </source>
</reference>
<organism evidence="1 2">
    <name type="scientific">Sporothrix schenckii 1099-18</name>
    <dbReference type="NCBI Taxonomy" id="1397361"/>
    <lineage>
        <taxon>Eukaryota</taxon>
        <taxon>Fungi</taxon>
        <taxon>Dikarya</taxon>
        <taxon>Ascomycota</taxon>
        <taxon>Pezizomycotina</taxon>
        <taxon>Sordariomycetes</taxon>
        <taxon>Sordariomycetidae</taxon>
        <taxon>Ophiostomatales</taxon>
        <taxon>Ophiostomataceae</taxon>
        <taxon>Sporothrix</taxon>
    </lineage>
</organism>
<dbReference type="GeneID" id="27664103"/>
<gene>
    <name evidence="1" type="ORF">SPSK_01928</name>
</gene>
<comment type="caution">
    <text evidence="1">The sequence shown here is derived from an EMBL/GenBank/DDBJ whole genome shotgun (WGS) entry which is preliminary data.</text>
</comment>
<sequence>MSTKRFSQNWDEHGVYRDILLALISLTKPSQGTLKEIVEITTQQGHQFTFHGLNRYLHFSNVLYFNIYLSYFTLSYPFSYSTKSPSFFNYLVPHKPPDQHISSHRLVTVLSFFTMSAEKRFAQDWNAPGVYRDILVAMVEEYKPPAANLKKIVEEMTKLGYQFTFRGLEYYSLCLALYSPSLPASYKLAPVILFLLSTRSSTRTNTNTEPVAAPFVLFTSTSPHTPDFQ</sequence>
<evidence type="ECO:0000313" key="2">
    <source>
        <dbReference type="Proteomes" id="UP000033710"/>
    </source>
</evidence>